<dbReference type="Proteomes" id="UP000293652">
    <property type="component" value="Unassembled WGS sequence"/>
</dbReference>
<comment type="caution">
    <text evidence="2">The sequence shown here is derived from an EMBL/GenBank/DDBJ whole genome shotgun (WGS) entry which is preliminary data.</text>
</comment>
<proteinExistence type="predicted"/>
<evidence type="ECO:0000256" key="1">
    <source>
        <dbReference type="SAM" id="SignalP"/>
    </source>
</evidence>
<gene>
    <name evidence="2" type="ORF">ELI03_34745</name>
</gene>
<dbReference type="RefSeq" id="WP_130751255.1">
    <property type="nucleotide sequence ID" value="NZ_SIPC01000009.1"/>
</dbReference>
<organism evidence="2 3">
    <name type="scientific">Rhizobium leguminosarum</name>
    <dbReference type="NCBI Taxonomy" id="384"/>
    <lineage>
        <taxon>Bacteria</taxon>
        <taxon>Pseudomonadati</taxon>
        <taxon>Pseudomonadota</taxon>
        <taxon>Alphaproteobacteria</taxon>
        <taxon>Hyphomicrobiales</taxon>
        <taxon>Rhizobiaceae</taxon>
        <taxon>Rhizobium/Agrobacterium group</taxon>
        <taxon>Rhizobium</taxon>
    </lineage>
</organism>
<accession>A0A4Q8XP56</accession>
<name>A0A4Q8XP56_RHILE</name>
<evidence type="ECO:0000313" key="3">
    <source>
        <dbReference type="Proteomes" id="UP000293652"/>
    </source>
</evidence>
<evidence type="ECO:0000313" key="2">
    <source>
        <dbReference type="EMBL" id="TAX64416.1"/>
    </source>
</evidence>
<feature type="signal peptide" evidence="1">
    <location>
        <begin position="1"/>
        <end position="39"/>
    </location>
</feature>
<sequence>MFENLSFIKARRRTWTTQQRILAAALVLATLSCFTPSNARAPATVKNINALAGSMYINWHSKKSHHVVLLFSQNGNALKVYFNYYNSKTSKDVIYRDNFVASSSDNVIDCDLDLVDRLLEEFKVAETFGDPALTTTLYRKTLLKLIIGHELGHIVLKHGVSDFDDATTGFSVFDYVGQQHELEADAFALDAIGLRGNLVSDEYALLLAMANSLMRRATCPDTFPAVCPAMPYGVGLIYDYSTAKPIDVSLGGSHPSYSARFLRVLYLLGVGSKQHDVNYEAERAIGKLRLVNSQGQPVRLQDALPQTTLEELEKQ</sequence>
<keyword evidence="1" id="KW-0732">Signal</keyword>
<dbReference type="AlphaFoldDB" id="A0A4Q8XP56"/>
<protein>
    <submittedName>
        <fullName evidence="2">Uncharacterized protein</fullName>
    </submittedName>
</protein>
<feature type="chain" id="PRO_5020325331" evidence="1">
    <location>
        <begin position="40"/>
        <end position="315"/>
    </location>
</feature>
<dbReference type="EMBL" id="SIPC01000009">
    <property type="protein sequence ID" value="TAX64416.1"/>
    <property type="molecule type" value="Genomic_DNA"/>
</dbReference>
<reference evidence="2 3" key="1">
    <citation type="submission" date="2019-02" db="EMBL/GenBank/DDBJ databases">
        <title>The genomic architecture of introgression among sibling species of bacteria.</title>
        <authorList>
            <person name="Cavassim M.I.A."/>
            <person name="Moeskjaer S."/>
            <person name="Moslemi C."/>
            <person name="Fields B."/>
            <person name="Bachmann A."/>
            <person name="Vilhjalmsson B."/>
            <person name="Schierup M.H."/>
            <person name="Young J.P.W."/>
            <person name="Andersen S.U."/>
        </authorList>
    </citation>
    <scope>NUCLEOTIDE SEQUENCE [LARGE SCALE GENOMIC DNA]</scope>
    <source>
        <strain evidence="2 3">SM145A</strain>
    </source>
</reference>